<evidence type="ECO:0000313" key="3">
    <source>
        <dbReference type="Proteomes" id="UP001633002"/>
    </source>
</evidence>
<comment type="caution">
    <text evidence="2">The sequence shown here is derived from an EMBL/GenBank/DDBJ whole genome shotgun (WGS) entry which is preliminary data.</text>
</comment>
<feature type="region of interest" description="Disordered" evidence="1">
    <location>
        <begin position="89"/>
        <end position="111"/>
    </location>
</feature>
<protein>
    <submittedName>
        <fullName evidence="2">Uncharacterized protein</fullName>
    </submittedName>
</protein>
<sequence length="111" mass="11852">MSTVVAALFGRKAPVRGLPSLGVRVPLKLKGAQSERLLFSTRGSPNYTLKLRCSVANADDFNLNDQHVEEPSGGESKFVEAVSSHVDNNGTLAGSALEKEQEEKAPSNLNT</sequence>
<evidence type="ECO:0000256" key="1">
    <source>
        <dbReference type="SAM" id="MobiDB-lite"/>
    </source>
</evidence>
<accession>A0ABD3HBE6</accession>
<keyword evidence="3" id="KW-1185">Reference proteome</keyword>
<dbReference type="AlphaFoldDB" id="A0ABD3HBE6"/>
<organism evidence="2 3">
    <name type="scientific">Riccia sorocarpa</name>
    <dbReference type="NCBI Taxonomy" id="122646"/>
    <lineage>
        <taxon>Eukaryota</taxon>
        <taxon>Viridiplantae</taxon>
        <taxon>Streptophyta</taxon>
        <taxon>Embryophyta</taxon>
        <taxon>Marchantiophyta</taxon>
        <taxon>Marchantiopsida</taxon>
        <taxon>Marchantiidae</taxon>
        <taxon>Marchantiales</taxon>
        <taxon>Ricciaceae</taxon>
        <taxon>Riccia</taxon>
    </lineage>
</organism>
<gene>
    <name evidence="2" type="ORF">R1sor_014500</name>
</gene>
<dbReference type="Proteomes" id="UP001633002">
    <property type="component" value="Unassembled WGS sequence"/>
</dbReference>
<name>A0ABD3HBE6_9MARC</name>
<dbReference type="EMBL" id="JBJQOH010000004">
    <property type="protein sequence ID" value="KAL3688191.1"/>
    <property type="molecule type" value="Genomic_DNA"/>
</dbReference>
<evidence type="ECO:0000313" key="2">
    <source>
        <dbReference type="EMBL" id="KAL3688191.1"/>
    </source>
</evidence>
<proteinExistence type="predicted"/>
<reference evidence="2 3" key="1">
    <citation type="submission" date="2024-09" db="EMBL/GenBank/DDBJ databases">
        <title>Chromosome-scale assembly of Riccia sorocarpa.</title>
        <authorList>
            <person name="Paukszto L."/>
        </authorList>
    </citation>
    <scope>NUCLEOTIDE SEQUENCE [LARGE SCALE GENOMIC DNA]</scope>
    <source>
        <strain evidence="2">LP-2024</strain>
        <tissue evidence="2">Aerial parts of the thallus</tissue>
    </source>
</reference>